<evidence type="ECO:0008006" key="4">
    <source>
        <dbReference type="Google" id="ProtNLM"/>
    </source>
</evidence>
<dbReference type="OMA" id="FLDTLMW"/>
<accession>A0A1J1GK30</accession>
<name>A0A1J1GK30_PLARL</name>
<gene>
    <name evidence="2" type="ORF">PRELSG_0022700</name>
</gene>
<dbReference type="GeneID" id="39734156"/>
<dbReference type="AlphaFoldDB" id="A0A1J1GK30"/>
<proteinExistence type="predicted"/>
<keyword evidence="1" id="KW-1133">Transmembrane helix</keyword>
<dbReference type="EMBL" id="CVMU01000142">
    <property type="protein sequence ID" value="CRG84542.1"/>
    <property type="molecule type" value="Genomic_DNA"/>
</dbReference>
<keyword evidence="3" id="KW-1185">Reference proteome</keyword>
<keyword evidence="1" id="KW-0472">Membrane</keyword>
<dbReference type="Proteomes" id="UP000220158">
    <property type="component" value="Unassembled WGS sequence"/>
</dbReference>
<evidence type="ECO:0000256" key="1">
    <source>
        <dbReference type="SAM" id="Phobius"/>
    </source>
</evidence>
<evidence type="ECO:0000313" key="2">
    <source>
        <dbReference type="EMBL" id="CRG84542.1"/>
    </source>
</evidence>
<evidence type="ECO:0000313" key="3">
    <source>
        <dbReference type="Proteomes" id="UP000220158"/>
    </source>
</evidence>
<keyword evidence="1" id="KW-0812">Transmembrane</keyword>
<dbReference type="InterPro" id="IPR036469">
    <property type="entry name" value="Pfg27_sf"/>
</dbReference>
<dbReference type="VEuPathDB" id="PlasmoDB:PRELSG_0022700"/>
<reference evidence="2 3" key="1">
    <citation type="submission" date="2015-04" db="EMBL/GenBank/DDBJ databases">
        <authorList>
            <consortium name="Pathogen Informatics"/>
        </authorList>
    </citation>
    <scope>NUCLEOTIDE SEQUENCE [LARGE SCALE GENOMIC DNA]</scope>
    <source>
        <strain evidence="2 3">SGS1</strain>
    </source>
</reference>
<protein>
    <recommendedName>
        <fullName evidence="4">Gametocyte associated protein</fullName>
    </recommendedName>
</protein>
<organism evidence="2 3">
    <name type="scientific">Plasmodium relictum</name>
    <dbReference type="NCBI Taxonomy" id="85471"/>
    <lineage>
        <taxon>Eukaryota</taxon>
        <taxon>Sar</taxon>
        <taxon>Alveolata</taxon>
        <taxon>Apicomplexa</taxon>
        <taxon>Aconoidasida</taxon>
        <taxon>Haemosporida</taxon>
        <taxon>Plasmodiidae</taxon>
        <taxon>Plasmodium</taxon>
        <taxon>Plasmodium (Haemamoeba)</taxon>
    </lineage>
</organism>
<dbReference type="Gene3D" id="1.10.3030.10">
    <property type="entry name" value="Gametocyte protein Pfg27"/>
    <property type="match status" value="1"/>
</dbReference>
<dbReference type="KEGG" id="prel:PRELSG_0022700"/>
<feature type="transmembrane region" description="Helical" evidence="1">
    <location>
        <begin position="6"/>
        <end position="28"/>
    </location>
</feature>
<sequence length="255" mass="29883">MKSSIFNFFNWLFFMNLSIIILLNINLFSNVTRIAPTKEYELLWKGIERSLAEGECSSVGAKLNVNQYSNSDTIERFNTICDIVHSAYLDTLLWLKDPAFNNYGLSYNNNGLKIGDIIQAHLSNAGFTFSYRLIRNEIIRVKERNALIILLRRTDKIIEQAKEIFTMENDLTKILLESIVDKNQAYIKNILTNEYNIIDSIERELKKRNFKLPELHIKRMMFRIIRRAHDIALELGVLHEFIPPPPDCYVREFTE</sequence>
<dbReference type="RefSeq" id="XP_028531104.1">
    <property type="nucleotide sequence ID" value="XM_028680126.1"/>
</dbReference>